<evidence type="ECO:0000256" key="5">
    <source>
        <dbReference type="ARBA" id="ARBA00023065"/>
    </source>
</evidence>
<evidence type="ECO:0000313" key="9">
    <source>
        <dbReference type="EMBL" id="MQY11105.1"/>
    </source>
</evidence>
<accession>A0A7K0CCC5</accession>
<feature type="transmembrane region" description="Helical" evidence="7">
    <location>
        <begin position="200"/>
        <end position="221"/>
    </location>
</feature>
<feature type="transmembrane region" description="Helical" evidence="7">
    <location>
        <begin position="70"/>
        <end position="90"/>
    </location>
</feature>
<keyword evidence="4 7" id="KW-1133">Transmembrane helix</keyword>
<feature type="transmembrane region" description="Helical" evidence="7">
    <location>
        <begin position="139"/>
        <end position="160"/>
    </location>
</feature>
<evidence type="ECO:0000256" key="1">
    <source>
        <dbReference type="ARBA" id="ARBA00004141"/>
    </source>
</evidence>
<feature type="transmembrane region" description="Helical" evidence="7">
    <location>
        <begin position="241"/>
        <end position="272"/>
    </location>
</feature>
<comment type="subcellular location">
    <subcellularLocation>
        <location evidence="1">Membrane</location>
        <topology evidence="1">Multi-pass membrane protein</topology>
    </subcellularLocation>
</comment>
<evidence type="ECO:0000256" key="4">
    <source>
        <dbReference type="ARBA" id="ARBA00022989"/>
    </source>
</evidence>
<evidence type="ECO:0000256" key="6">
    <source>
        <dbReference type="ARBA" id="ARBA00023136"/>
    </source>
</evidence>
<feature type="domain" description="Cation/H+ exchanger transmembrane" evidence="8">
    <location>
        <begin position="16"/>
        <end position="399"/>
    </location>
</feature>
<dbReference type="Pfam" id="PF00999">
    <property type="entry name" value="Na_H_Exchanger"/>
    <property type="match status" value="1"/>
</dbReference>
<feature type="transmembrane region" description="Helical" evidence="7">
    <location>
        <begin position="284"/>
        <end position="302"/>
    </location>
</feature>
<keyword evidence="10" id="KW-1185">Reference proteome</keyword>
<evidence type="ECO:0000259" key="8">
    <source>
        <dbReference type="Pfam" id="PF00999"/>
    </source>
</evidence>
<keyword evidence="6 7" id="KW-0472">Membrane</keyword>
<dbReference type="GO" id="GO:0016020">
    <property type="term" value="C:membrane"/>
    <property type="evidence" value="ECO:0007669"/>
    <property type="project" value="UniProtKB-SubCell"/>
</dbReference>
<evidence type="ECO:0000313" key="10">
    <source>
        <dbReference type="Proteomes" id="UP000466345"/>
    </source>
</evidence>
<organism evidence="9 10">
    <name type="scientific">Streptomyces smaragdinus</name>
    <dbReference type="NCBI Taxonomy" id="2585196"/>
    <lineage>
        <taxon>Bacteria</taxon>
        <taxon>Bacillati</taxon>
        <taxon>Actinomycetota</taxon>
        <taxon>Actinomycetes</taxon>
        <taxon>Kitasatosporales</taxon>
        <taxon>Streptomycetaceae</taxon>
        <taxon>Streptomyces</taxon>
    </lineage>
</organism>
<feature type="transmembrane region" description="Helical" evidence="7">
    <location>
        <begin position="377"/>
        <end position="400"/>
    </location>
</feature>
<comment type="caution">
    <text evidence="9">The sequence shown here is derived from an EMBL/GenBank/DDBJ whole genome shotgun (WGS) entry which is preliminary data.</text>
</comment>
<dbReference type="InterPro" id="IPR038770">
    <property type="entry name" value="Na+/solute_symporter_sf"/>
</dbReference>
<dbReference type="GO" id="GO:1902600">
    <property type="term" value="P:proton transmembrane transport"/>
    <property type="evidence" value="ECO:0007669"/>
    <property type="project" value="InterPro"/>
</dbReference>
<protein>
    <submittedName>
        <fullName evidence="9">Na(+)/H(+)-K(+) antiporter GerN</fullName>
    </submittedName>
</protein>
<evidence type="ECO:0000256" key="3">
    <source>
        <dbReference type="ARBA" id="ARBA00022692"/>
    </source>
</evidence>
<feature type="transmembrane region" description="Helical" evidence="7">
    <location>
        <begin position="314"/>
        <end position="337"/>
    </location>
</feature>
<dbReference type="GO" id="GO:0015297">
    <property type="term" value="F:antiporter activity"/>
    <property type="evidence" value="ECO:0007669"/>
    <property type="project" value="InterPro"/>
</dbReference>
<evidence type="ECO:0000256" key="7">
    <source>
        <dbReference type="SAM" id="Phobius"/>
    </source>
</evidence>
<name>A0A7K0CCC5_9ACTN</name>
<keyword evidence="2" id="KW-0813">Transport</keyword>
<keyword evidence="3 7" id="KW-0812">Transmembrane</keyword>
<feature type="transmembrane region" description="Helical" evidence="7">
    <location>
        <begin position="6"/>
        <end position="24"/>
    </location>
</feature>
<sequence length="421" mass="44132">MSPTELAPAFFLATVAILIVCRLTSRLLQLGKQPPVVGEMLAGVLLGPSVLGALLPGVENTLFPQELRPVLYVVGQIGLVAFMFRVGWEFRVDRLRTIARSAGIVSAAGMFVPVLLGVALVVAAGERTGILHPDMSMEVSALFVGVALAVTAFPMLARIISERGLSGTRHGSLSLGSGALDDAAAWVLLAGVLSMAHRSAGLVSAAAAGAVGLVVVMAVLLRLHSHIVWLAERTAPENLLLILAGALFLVAWYADIIGLYAVFGAFSLGVVFPRSERLDKTVETVRPVGLLFVPLFFTYSGLNTDFTLLGSGSVLLFTALCVLLAVAGKFGACWLAARAAGESAPVALRVGALMNARGLMQLIALNLGLEAGIVTQAMFSALVVVALVTTTMTTPLLMWIERRHPLPDDTPLREPAPATTA</sequence>
<proteinExistence type="predicted"/>
<dbReference type="InterPro" id="IPR006153">
    <property type="entry name" value="Cation/H_exchanger_TM"/>
</dbReference>
<dbReference type="PANTHER" id="PTHR32468:SF0">
    <property type="entry name" value="K(+)_H(+) ANTIPORTER 1"/>
    <property type="match status" value="1"/>
</dbReference>
<dbReference type="InterPro" id="IPR050794">
    <property type="entry name" value="CPA2_transporter"/>
</dbReference>
<dbReference type="OrthoDB" id="9793589at2"/>
<reference evidence="9 10" key="1">
    <citation type="submission" date="2019-10" db="EMBL/GenBank/DDBJ databases">
        <title>Streptomyces smaragdinus sp. nov. and Streptomyces fabii sp. nov., isolated from the gut of fungus growing-termite Macrotermes natalensis.</title>
        <authorList>
            <person name="Schwitalla J."/>
            <person name="Benndorf R."/>
            <person name="Martin K."/>
            <person name="De Beer W."/>
            <person name="Kaster A.-K."/>
            <person name="Vollmers J."/>
            <person name="Poulsen M."/>
            <person name="Beemelmanns C."/>
        </authorList>
    </citation>
    <scope>NUCLEOTIDE SEQUENCE [LARGE SCALE GENOMIC DNA]</scope>
    <source>
        <strain evidence="9 10">RB5</strain>
    </source>
</reference>
<dbReference type="Gene3D" id="1.20.1530.20">
    <property type="match status" value="1"/>
</dbReference>
<evidence type="ECO:0000256" key="2">
    <source>
        <dbReference type="ARBA" id="ARBA00022448"/>
    </source>
</evidence>
<dbReference type="EMBL" id="WEGJ01000002">
    <property type="protein sequence ID" value="MQY11105.1"/>
    <property type="molecule type" value="Genomic_DNA"/>
</dbReference>
<gene>
    <name evidence="9" type="primary">gerN_1</name>
    <name evidence="9" type="ORF">SRB5_12190</name>
</gene>
<dbReference type="RefSeq" id="WP_153450355.1">
    <property type="nucleotide sequence ID" value="NZ_WEGJ01000002.1"/>
</dbReference>
<feature type="transmembrane region" description="Helical" evidence="7">
    <location>
        <begin position="36"/>
        <end position="58"/>
    </location>
</feature>
<keyword evidence="5" id="KW-0406">Ion transport</keyword>
<dbReference type="AlphaFoldDB" id="A0A7K0CCC5"/>
<dbReference type="Proteomes" id="UP000466345">
    <property type="component" value="Unassembled WGS sequence"/>
</dbReference>
<feature type="transmembrane region" description="Helical" evidence="7">
    <location>
        <begin position="102"/>
        <end position="124"/>
    </location>
</feature>
<dbReference type="PANTHER" id="PTHR32468">
    <property type="entry name" value="CATION/H + ANTIPORTER"/>
    <property type="match status" value="1"/>
</dbReference>